<gene>
    <name evidence="1" type="ORF">DY000_02040882</name>
</gene>
<comment type="caution">
    <text evidence="1">The sequence shown here is derived from an EMBL/GenBank/DDBJ whole genome shotgun (WGS) entry which is preliminary data.</text>
</comment>
<proteinExistence type="predicted"/>
<accession>A0ABQ7B6Z8</accession>
<reference evidence="1 2" key="1">
    <citation type="journal article" date="2020" name="BMC Genomics">
        <title>Intraspecific diversification of the crop wild relative Brassica cretica Lam. using demographic model selection.</title>
        <authorList>
            <person name="Kioukis A."/>
            <person name="Michalopoulou V.A."/>
            <person name="Briers L."/>
            <person name="Pirintsos S."/>
            <person name="Studholme D.J."/>
            <person name="Pavlidis P."/>
            <person name="Sarris P.F."/>
        </authorList>
    </citation>
    <scope>NUCLEOTIDE SEQUENCE [LARGE SCALE GENOMIC DNA]</scope>
    <source>
        <strain evidence="2">cv. PFS-1207/04</strain>
    </source>
</reference>
<organism evidence="1 2">
    <name type="scientific">Brassica cretica</name>
    <name type="common">Mustard</name>
    <dbReference type="NCBI Taxonomy" id="69181"/>
    <lineage>
        <taxon>Eukaryota</taxon>
        <taxon>Viridiplantae</taxon>
        <taxon>Streptophyta</taxon>
        <taxon>Embryophyta</taxon>
        <taxon>Tracheophyta</taxon>
        <taxon>Spermatophyta</taxon>
        <taxon>Magnoliopsida</taxon>
        <taxon>eudicotyledons</taxon>
        <taxon>Gunneridae</taxon>
        <taxon>Pentapetalae</taxon>
        <taxon>rosids</taxon>
        <taxon>malvids</taxon>
        <taxon>Brassicales</taxon>
        <taxon>Brassicaceae</taxon>
        <taxon>Brassiceae</taxon>
        <taxon>Brassica</taxon>
    </lineage>
</organism>
<dbReference type="Proteomes" id="UP000266723">
    <property type="component" value="Unassembled WGS sequence"/>
</dbReference>
<dbReference type="EMBL" id="QGKV02001507">
    <property type="protein sequence ID" value="KAF3527980.1"/>
    <property type="molecule type" value="Genomic_DNA"/>
</dbReference>
<keyword evidence="2" id="KW-1185">Reference proteome</keyword>
<name>A0ABQ7B6Z8_BRACR</name>
<evidence type="ECO:0000313" key="1">
    <source>
        <dbReference type="EMBL" id="KAF3527980.1"/>
    </source>
</evidence>
<evidence type="ECO:0000313" key="2">
    <source>
        <dbReference type="Proteomes" id="UP000266723"/>
    </source>
</evidence>
<protein>
    <submittedName>
        <fullName evidence="1">Uncharacterized protein</fullName>
    </submittedName>
</protein>
<sequence length="86" mass="9787">MGFFRFPARSLACGDPWRLSFPNNCTASSVRVYLASSVTVRLCWLLLRRPFVSCFWRSQFLKSSPSGTPISTGFCLSKSLWLLFLL</sequence>